<organism evidence="1 2">
    <name type="scientific">Microvenator marinus</name>
    <dbReference type="NCBI Taxonomy" id="2600177"/>
    <lineage>
        <taxon>Bacteria</taxon>
        <taxon>Deltaproteobacteria</taxon>
        <taxon>Bradymonadales</taxon>
        <taxon>Microvenatoraceae</taxon>
        <taxon>Microvenator</taxon>
    </lineage>
</organism>
<dbReference type="RefSeq" id="WP_146963155.1">
    <property type="nucleotide sequence ID" value="NZ_CP042467.1"/>
</dbReference>
<proteinExistence type="predicted"/>
<name>A0A5B8XVI0_9DELT</name>
<dbReference type="Proteomes" id="UP000321595">
    <property type="component" value="Chromosome"/>
</dbReference>
<accession>A0A5B8XVI0</accession>
<reference evidence="1 2" key="1">
    <citation type="submission" date="2019-08" db="EMBL/GenBank/DDBJ databases">
        <authorList>
            <person name="Liang Q."/>
        </authorList>
    </citation>
    <scope>NUCLEOTIDE SEQUENCE [LARGE SCALE GENOMIC DNA]</scope>
    <source>
        <strain evidence="1 2">V1718</strain>
    </source>
</reference>
<gene>
    <name evidence="1" type="ORF">FRD01_22330</name>
</gene>
<dbReference type="AlphaFoldDB" id="A0A5B8XVI0"/>
<evidence type="ECO:0000313" key="2">
    <source>
        <dbReference type="Proteomes" id="UP000321595"/>
    </source>
</evidence>
<protein>
    <submittedName>
        <fullName evidence="1">Uncharacterized protein</fullName>
    </submittedName>
</protein>
<keyword evidence="2" id="KW-1185">Reference proteome</keyword>
<evidence type="ECO:0000313" key="1">
    <source>
        <dbReference type="EMBL" id="QED29922.1"/>
    </source>
</evidence>
<dbReference type="KEGG" id="bbae:FRD01_22330"/>
<dbReference type="EMBL" id="CP042467">
    <property type="protein sequence ID" value="QED29922.1"/>
    <property type="molecule type" value="Genomic_DNA"/>
</dbReference>
<sequence length="98" mass="11309">MKNFLDKLASLETAALEDCDSDARYQRIRSDILDLLKEAQTMLTEPDLLALKSSVLEALYRICGTHLDLEVLERYMPEVLTEEDFKQITQNSALARWM</sequence>